<keyword evidence="4" id="KW-0121">Carboxypeptidase</keyword>
<keyword evidence="8" id="KW-0325">Glycoprotein</keyword>
<keyword evidence="12" id="KW-0812">Transmembrane</keyword>
<dbReference type="InterPro" id="IPR001563">
    <property type="entry name" value="Peptidase_S10"/>
</dbReference>
<reference evidence="14" key="2">
    <citation type="submission" date="2020-10" db="UniProtKB">
        <authorList>
            <consortium name="WormBaseParasite"/>
        </authorList>
    </citation>
    <scope>IDENTIFICATION</scope>
</reference>
<evidence type="ECO:0000256" key="7">
    <source>
        <dbReference type="ARBA" id="ARBA00022801"/>
    </source>
</evidence>
<evidence type="ECO:0000256" key="5">
    <source>
        <dbReference type="ARBA" id="ARBA00022670"/>
    </source>
</evidence>
<evidence type="ECO:0000256" key="2">
    <source>
        <dbReference type="ARBA" id="ARBA00009431"/>
    </source>
</evidence>
<comment type="similarity">
    <text evidence="2">Belongs to the peptidase S10 family.</text>
</comment>
<comment type="function">
    <text evidence="9">May be involved in vascular wall and kidney homeostasis.</text>
</comment>
<evidence type="ECO:0000256" key="6">
    <source>
        <dbReference type="ARBA" id="ARBA00022729"/>
    </source>
</evidence>
<dbReference type="FunFam" id="3.40.50.1820:FF:000075">
    <property type="entry name" value="Carboxypeptidase"/>
    <property type="match status" value="1"/>
</dbReference>
<sequence length="528" mass="59308">MTANRRPTIQRQLGTMANIQRNIHGNDSRLPLLKQSKLLSAALYIRFSSVLSAFVHQSCCIVFVRLIISHRTMLGAKMKLLILLAAFFAVATADGTVSTPKGVISYTEDWGYVDIRQNARTFWWLFAVKTEPNRPLILWLQGGPGSDSTGFGNIDELGPKDINQQDRNSTWLQLADLVFVDNPVGTGFSYVSNSNAFTKNVQQIGKDLVTWAKAFFTKHPEYATRKFYIVCESYGGKMTAEFGKQLQEAIEDGTVKATLGGVALGDSWISAMDFVNTWGQYLYSVSYLDDNQLTTVNAQAAKCQALVDGQKWYTATTCWSEMEDLIGILTDGVSWYNILKRGGTDDWSKFKSSDKSYRTSNKFKTLTAKERAFNRHLKPLQTESLDNLMNNEMRKKFGIIPDNIRFNAQSGQVFNSQWGDFMTPNYATVDTLLAKGVNVTVFNGQLDLICNTLGVELWLKRLTWPSLEKFQKATKSSFGNPSENNGQIFGYHKKYDNLNMYYILRAGHMVAHDAPWATLAVIKGILGL</sequence>
<keyword evidence="12" id="KW-0472">Membrane</keyword>
<proteinExistence type="inferred from homology"/>
<keyword evidence="12" id="KW-1133">Transmembrane helix</keyword>
<evidence type="ECO:0000256" key="1">
    <source>
        <dbReference type="ARBA" id="ARBA00004613"/>
    </source>
</evidence>
<evidence type="ECO:0000256" key="12">
    <source>
        <dbReference type="SAM" id="Phobius"/>
    </source>
</evidence>
<evidence type="ECO:0000256" key="4">
    <source>
        <dbReference type="ARBA" id="ARBA00022645"/>
    </source>
</evidence>
<feature type="transmembrane region" description="Helical" evidence="12">
    <location>
        <begin position="80"/>
        <end position="97"/>
    </location>
</feature>
<evidence type="ECO:0000256" key="8">
    <source>
        <dbReference type="ARBA" id="ARBA00023180"/>
    </source>
</evidence>
<evidence type="ECO:0000256" key="10">
    <source>
        <dbReference type="ARBA" id="ARBA00070242"/>
    </source>
</evidence>
<keyword evidence="6" id="KW-0732">Signal</keyword>
<protein>
    <recommendedName>
        <fullName evidence="10">Retinoid-inducible serine carboxypeptidase</fullName>
    </recommendedName>
    <alternativeName>
        <fullName evidence="11">Serine carboxypeptidase 1</fullName>
    </alternativeName>
</protein>
<evidence type="ECO:0000313" key="14">
    <source>
        <dbReference type="WBParaSite" id="Pan_g10873.t1"/>
    </source>
</evidence>
<comment type="subcellular location">
    <subcellularLocation>
        <location evidence="1">Secreted</location>
    </subcellularLocation>
</comment>
<name>A0A7E4UPA4_PANRE</name>
<dbReference type="GO" id="GO:0005576">
    <property type="term" value="C:extracellular region"/>
    <property type="evidence" value="ECO:0007669"/>
    <property type="project" value="UniProtKB-SubCell"/>
</dbReference>
<evidence type="ECO:0000256" key="9">
    <source>
        <dbReference type="ARBA" id="ARBA00055847"/>
    </source>
</evidence>
<evidence type="ECO:0000256" key="11">
    <source>
        <dbReference type="ARBA" id="ARBA00077736"/>
    </source>
</evidence>
<keyword evidence="7" id="KW-0378">Hydrolase</keyword>
<keyword evidence="3" id="KW-0964">Secreted</keyword>
<dbReference type="PANTHER" id="PTHR11802">
    <property type="entry name" value="SERINE PROTEASE FAMILY S10 SERINE CARBOXYPEPTIDASE"/>
    <property type="match status" value="1"/>
</dbReference>
<dbReference type="Pfam" id="PF00450">
    <property type="entry name" value="Peptidase_S10"/>
    <property type="match status" value="1"/>
</dbReference>
<dbReference type="GO" id="GO:0006508">
    <property type="term" value="P:proteolysis"/>
    <property type="evidence" value="ECO:0007669"/>
    <property type="project" value="UniProtKB-KW"/>
</dbReference>
<organism evidence="13 14">
    <name type="scientific">Panagrellus redivivus</name>
    <name type="common">Microworm</name>
    <dbReference type="NCBI Taxonomy" id="6233"/>
    <lineage>
        <taxon>Eukaryota</taxon>
        <taxon>Metazoa</taxon>
        <taxon>Ecdysozoa</taxon>
        <taxon>Nematoda</taxon>
        <taxon>Chromadorea</taxon>
        <taxon>Rhabditida</taxon>
        <taxon>Tylenchina</taxon>
        <taxon>Panagrolaimomorpha</taxon>
        <taxon>Panagrolaimoidea</taxon>
        <taxon>Panagrolaimidae</taxon>
        <taxon>Panagrellus</taxon>
    </lineage>
</organism>
<dbReference type="SUPFAM" id="SSF53474">
    <property type="entry name" value="alpha/beta-Hydrolases"/>
    <property type="match status" value="1"/>
</dbReference>
<accession>A0A7E4UPA4</accession>
<evidence type="ECO:0000313" key="13">
    <source>
        <dbReference type="Proteomes" id="UP000492821"/>
    </source>
</evidence>
<dbReference type="Gene3D" id="3.40.50.1820">
    <property type="entry name" value="alpha/beta hydrolase"/>
    <property type="match status" value="1"/>
</dbReference>
<dbReference type="Proteomes" id="UP000492821">
    <property type="component" value="Unassembled WGS sequence"/>
</dbReference>
<keyword evidence="5" id="KW-0645">Protease</keyword>
<evidence type="ECO:0000256" key="3">
    <source>
        <dbReference type="ARBA" id="ARBA00022525"/>
    </source>
</evidence>
<dbReference type="PANTHER" id="PTHR11802:SF3">
    <property type="entry name" value="RETINOID-INDUCIBLE SERINE CARBOXYPEPTIDASE"/>
    <property type="match status" value="1"/>
</dbReference>
<keyword evidence="13" id="KW-1185">Reference proteome</keyword>
<dbReference type="PRINTS" id="PR00724">
    <property type="entry name" value="CRBOXYPTASEC"/>
</dbReference>
<dbReference type="WBParaSite" id="Pan_g10873.t1">
    <property type="protein sequence ID" value="Pan_g10873.t1"/>
    <property type="gene ID" value="Pan_g10873"/>
</dbReference>
<dbReference type="InterPro" id="IPR029058">
    <property type="entry name" value="AB_hydrolase_fold"/>
</dbReference>
<dbReference type="GO" id="GO:0004185">
    <property type="term" value="F:serine-type carboxypeptidase activity"/>
    <property type="evidence" value="ECO:0007669"/>
    <property type="project" value="InterPro"/>
</dbReference>
<reference evidence="13" key="1">
    <citation type="journal article" date="2013" name="Genetics">
        <title>The draft genome and transcriptome of Panagrellus redivivus are shaped by the harsh demands of a free-living lifestyle.</title>
        <authorList>
            <person name="Srinivasan J."/>
            <person name="Dillman A.R."/>
            <person name="Macchietto M.G."/>
            <person name="Heikkinen L."/>
            <person name="Lakso M."/>
            <person name="Fracchia K.M."/>
            <person name="Antoshechkin I."/>
            <person name="Mortazavi A."/>
            <person name="Wong G."/>
            <person name="Sternberg P.W."/>
        </authorList>
    </citation>
    <scope>NUCLEOTIDE SEQUENCE [LARGE SCALE GENOMIC DNA]</scope>
    <source>
        <strain evidence="13">MT8872</strain>
    </source>
</reference>
<dbReference type="AlphaFoldDB" id="A0A7E4UPA4"/>